<comment type="subcellular location">
    <subcellularLocation>
        <location evidence="1">Golgi apparatus</location>
    </subcellularLocation>
</comment>
<keyword evidence="2" id="KW-0333">Golgi apparatus</keyword>
<dbReference type="GO" id="GO:0005802">
    <property type="term" value="C:trans-Golgi network"/>
    <property type="evidence" value="ECO:0007669"/>
    <property type="project" value="TreeGrafter"/>
</dbReference>
<dbReference type="InterPro" id="IPR058565">
    <property type="entry name" value="Ig_TRAPPC9_Trs120_1st"/>
</dbReference>
<dbReference type="Proteomes" id="UP000800040">
    <property type="component" value="Unassembled WGS sequence"/>
</dbReference>
<accession>A0A6A5KAC1</accession>
<evidence type="ECO:0000313" key="10">
    <source>
        <dbReference type="Proteomes" id="UP000800040"/>
    </source>
</evidence>
<evidence type="ECO:0000256" key="2">
    <source>
        <dbReference type="ARBA" id="ARBA00023034"/>
    </source>
</evidence>
<dbReference type="EMBL" id="ML975356">
    <property type="protein sequence ID" value="KAF1831702.1"/>
    <property type="molecule type" value="Genomic_DNA"/>
</dbReference>
<dbReference type="Pfam" id="PF26283">
    <property type="entry name" value="Ig_TRAPPC9-Trs120_4th"/>
    <property type="match status" value="1"/>
</dbReference>
<organism evidence="9 10">
    <name type="scientific">Decorospora gaudefroyi</name>
    <dbReference type="NCBI Taxonomy" id="184978"/>
    <lineage>
        <taxon>Eukaryota</taxon>
        <taxon>Fungi</taxon>
        <taxon>Dikarya</taxon>
        <taxon>Ascomycota</taxon>
        <taxon>Pezizomycotina</taxon>
        <taxon>Dothideomycetes</taxon>
        <taxon>Pleosporomycetidae</taxon>
        <taxon>Pleosporales</taxon>
        <taxon>Pleosporineae</taxon>
        <taxon>Pleosporaceae</taxon>
        <taxon>Decorospora</taxon>
    </lineage>
</organism>
<evidence type="ECO:0000259" key="8">
    <source>
        <dbReference type="Pfam" id="PF26283"/>
    </source>
</evidence>
<feature type="domain" description="Trs120/TRAPPC9 N-terminal" evidence="4">
    <location>
        <begin position="5"/>
        <end position="422"/>
    </location>
</feature>
<dbReference type="InterPro" id="IPR058568">
    <property type="entry name" value="Ig_TRAPPC9_Trs120_4th"/>
</dbReference>
<reference evidence="9" key="1">
    <citation type="submission" date="2020-01" db="EMBL/GenBank/DDBJ databases">
        <authorList>
            <consortium name="DOE Joint Genome Institute"/>
            <person name="Haridas S."/>
            <person name="Albert R."/>
            <person name="Binder M."/>
            <person name="Bloem J."/>
            <person name="Labutti K."/>
            <person name="Salamov A."/>
            <person name="Andreopoulos B."/>
            <person name="Baker S.E."/>
            <person name="Barry K."/>
            <person name="Bills G."/>
            <person name="Bluhm B.H."/>
            <person name="Cannon C."/>
            <person name="Castanera R."/>
            <person name="Culley D.E."/>
            <person name="Daum C."/>
            <person name="Ezra D."/>
            <person name="Gonzalez J.B."/>
            <person name="Henrissat B."/>
            <person name="Kuo A."/>
            <person name="Liang C."/>
            <person name="Lipzen A."/>
            <person name="Lutzoni F."/>
            <person name="Magnuson J."/>
            <person name="Mondo S."/>
            <person name="Nolan M."/>
            <person name="Ohm R."/>
            <person name="Pangilinan J."/>
            <person name="Park H.-J."/>
            <person name="Ramirez L."/>
            <person name="Alfaro M."/>
            <person name="Sun H."/>
            <person name="Tritt A."/>
            <person name="Yoshinaga Y."/>
            <person name="Zwiers L.-H."/>
            <person name="Turgeon B.G."/>
            <person name="Goodwin S.B."/>
            <person name="Spatafora J.W."/>
            <person name="Crous P.W."/>
            <person name="Grigoriev I.V."/>
        </authorList>
    </citation>
    <scope>NUCLEOTIDE SEQUENCE</scope>
    <source>
        <strain evidence="9">P77</strain>
    </source>
</reference>
<dbReference type="PANTHER" id="PTHR21512:SF5">
    <property type="entry name" value="TRAFFICKING PROTEIN PARTICLE COMPLEX SUBUNIT 9"/>
    <property type="match status" value="1"/>
</dbReference>
<feature type="region of interest" description="Disordered" evidence="3">
    <location>
        <begin position="232"/>
        <end position="347"/>
    </location>
</feature>
<dbReference type="InterPro" id="IPR013935">
    <property type="entry name" value="Trs120_TRAPPC9"/>
</dbReference>
<proteinExistence type="predicted"/>
<feature type="domain" description="Trs120/TRAPPC9 third Ig-like" evidence="7">
    <location>
        <begin position="1142"/>
        <end position="1338"/>
    </location>
</feature>
<feature type="region of interest" description="Disordered" evidence="3">
    <location>
        <begin position="430"/>
        <end position="451"/>
    </location>
</feature>
<feature type="compositionally biased region" description="Polar residues" evidence="3">
    <location>
        <begin position="289"/>
        <end position="300"/>
    </location>
</feature>
<evidence type="ECO:0000256" key="1">
    <source>
        <dbReference type="ARBA" id="ARBA00004555"/>
    </source>
</evidence>
<dbReference type="Pfam" id="PF26254">
    <property type="entry name" value="Ig_TRAPPC9-Trs120_1st"/>
    <property type="match status" value="1"/>
</dbReference>
<dbReference type="Pfam" id="PF26282">
    <property type="entry name" value="Ig_TRAPPC9-Trs120_3rd"/>
    <property type="match status" value="1"/>
</dbReference>
<feature type="compositionally biased region" description="Polar residues" evidence="3">
    <location>
        <begin position="250"/>
        <end position="261"/>
    </location>
</feature>
<dbReference type="InterPro" id="IPR058564">
    <property type="entry name" value="TPR_TRAPPC9_Trs120"/>
</dbReference>
<dbReference type="Pfam" id="PF26280">
    <property type="entry name" value="Ig_TRAPPC9-Trs120_2nd"/>
    <property type="match status" value="1"/>
</dbReference>
<evidence type="ECO:0000259" key="4">
    <source>
        <dbReference type="Pfam" id="PF08626"/>
    </source>
</evidence>
<feature type="domain" description="Trs120/TRAPPC9 TPR region" evidence="5">
    <location>
        <begin position="462"/>
        <end position="785"/>
    </location>
</feature>
<feature type="compositionally biased region" description="Low complexity" evidence="3">
    <location>
        <begin position="317"/>
        <end position="331"/>
    </location>
</feature>
<feature type="compositionally biased region" description="Polar residues" evidence="3">
    <location>
        <begin position="430"/>
        <end position="444"/>
    </location>
</feature>
<dbReference type="InterPro" id="IPR058567">
    <property type="entry name" value="Ig_TRAPPC9_Trs120_3rd"/>
</dbReference>
<sequence length="1513" mass="164766">MAVDPLSPIACARIRALLLPVGRIKRSRFLAFVELLQQESLVRLGDISPDPRPDRNMFSPLAWPDGTLLYDLSTSMPPASHLALSPFEQFREPLLVIGLGDATEYAWLQPSRASGEASMDSFDEAPVDDEEANAIQFGIDDLREQFPRAYLHSLMIFDSTSAARHPRLPQETLLIPPKSRLKTTTMKTFMCDLSATLLAEMTTLAKSIQALPTLVSPASQNGPAEIAPSWAMSDSISSQASRRSSQVPSTSRPASPSGNTQKDGHRMSMPVLPSSSGGPLTTEDPRAASPSTQGTRTPPTTFDEISGINAANTLHQTNSNSGKSTASTKSAAPDRVSIHGFGSGGVGERARNKGRGRISIVIGTLYMCAGQWFEAVRELTEGATRARALSDHLWHAKALEHIMVCMLLFAWSGMDFQIPQICYPGFDKSTGTKSPTHTPSSSVPDVSATAKPNKHDNALEALNSLLPDLVNMILSLYTRAANFAGESLPPLAFSECVIRFSKLLAAINLSAGYLDDDALRHLVQNTPYKQKPRLSVPRLSVHPTRNDIASMLFRALPGPVEASGMNPTDRVVVLAGVASVLSSLGLQRKKAIVMKEFITSLVPGLIQARKVGAAEMGVHPAAGLAALNISGGSGSGNGALNLGEGEAENGIEEFLGLLGRIYGIPNSKGIMPEITVTGPENNEKDGASDNVASQRVVDAILAISSLRTFGSLSLKLEIIRTCLSFCEALPDFNGVLHFTALLLRVAGPGTAPKSNSTDVFVSLPRDEQNRLYANISRTVTAIRKLGLQHAETEYWDDFLVRGLFILEEPESLRLTPRRGTELKSNTHNKDGPFLHNAWQKKPQTSAENTILVANESYRFVIALQNPYEFELGVESLKIAAEGVEFVALEEHFLLGPYRTQKFQIAGTARSSGSLKIIGCEVKLMGCRERLFPIFPEPWKPKREPKMKRIGLKACLGAPTSRPSSAVAPSIDRKAASQPKPQSLTFSVIPDQPIIVITNVSLPQSAVMVLEGERKQFTVTVKNVSKSTAVDFVHISFQDTATAAIQAATSNKDLAAAELHELEFQLAHHPSLRWLKSTDDESFDIQPGTEMHFTVEVIGRTRLTDASIHIDYANLGKPRSEIEDRFYTRQVSAHISITVNASVQLQRPDIVPLSGDIGWSSSTTPVSEPQSSGEADTTHLGALLRRHKQHHHDEYCMLLLDLRNSWPNPLSTTLTAHLPPTTTNNDNNQPSAAEEPYTITETIQPGHVTRLVMILPKIYLATPHAPIPTTNQRQFVVSASNLSPEDERSTRESFWFRHALLRILSGTWAEESQDHRRHRSGEIELRGLRFSPRMVEALRLADVGIEMCVLTQKNQDHPNPDEDETPPPQVRQLASRSKFCVPTDTFLTLRTTLRNRTQSPISTLLRLQPRLEGLSHGIALDLDKRFSWSGVLQRTVPVLLPGESVVSDLGFVALCTGVFEVGVCVEEVGVSVEGGKEEEAVGSGGDVVVGEGGLRSWCAREACVIVARREGGLG</sequence>
<feature type="region of interest" description="Disordered" evidence="3">
    <location>
        <begin position="956"/>
        <end position="977"/>
    </location>
</feature>
<evidence type="ECO:0000259" key="6">
    <source>
        <dbReference type="Pfam" id="PF26254"/>
    </source>
</evidence>
<protein>
    <submittedName>
        <fullName evidence="9">Trs120-domain-containing protein</fullName>
    </submittedName>
</protein>
<gene>
    <name evidence="9" type="ORF">BDW02DRAFT_649681</name>
</gene>
<feature type="domain" description="Trs120/TRAPPC9 first Ig-like" evidence="6">
    <location>
        <begin position="800"/>
        <end position="989"/>
    </location>
</feature>
<evidence type="ECO:0000259" key="5">
    <source>
        <dbReference type="Pfam" id="PF26251"/>
    </source>
</evidence>
<dbReference type="InterPro" id="IPR058563">
    <property type="entry name" value="Trs120_TRAPPC9_N"/>
</dbReference>
<feature type="compositionally biased region" description="Low complexity" evidence="3">
    <location>
        <begin position="232"/>
        <end position="249"/>
    </location>
</feature>
<evidence type="ECO:0000256" key="3">
    <source>
        <dbReference type="SAM" id="MobiDB-lite"/>
    </source>
</evidence>
<dbReference type="Pfam" id="PF08626">
    <property type="entry name" value="TRAPPC9-Trs120"/>
    <property type="match status" value="1"/>
</dbReference>
<evidence type="ECO:0000259" key="7">
    <source>
        <dbReference type="Pfam" id="PF26282"/>
    </source>
</evidence>
<name>A0A6A5KAC1_9PLEO</name>
<dbReference type="PANTHER" id="PTHR21512">
    <property type="entry name" value="TRAFFICKING PROTEIN PARTICLE COMPLEX SUBUNIT 9"/>
    <property type="match status" value="1"/>
</dbReference>
<keyword evidence="10" id="KW-1185">Reference proteome</keyword>
<evidence type="ECO:0000313" key="9">
    <source>
        <dbReference type="EMBL" id="KAF1831702.1"/>
    </source>
</evidence>
<feature type="domain" description="Trs120/TRAPPC9 fourth Ig-like" evidence="8">
    <location>
        <begin position="1363"/>
        <end position="1507"/>
    </location>
</feature>
<dbReference type="OrthoDB" id="27962at2759"/>
<dbReference type="Pfam" id="PF26251">
    <property type="entry name" value="TPR_TRAPPC9-Trs120"/>
    <property type="match status" value="1"/>
</dbReference>